<feature type="chain" id="PRO_5002177597" description="SnoaL-like domain-containing protein" evidence="1">
    <location>
        <begin position="19"/>
        <end position="162"/>
    </location>
</feature>
<dbReference type="AlphaFoldDB" id="A0A0C3GCP9"/>
<keyword evidence="1" id="KW-0732">Signal</keyword>
<evidence type="ECO:0000313" key="3">
    <source>
        <dbReference type="Proteomes" id="UP000054321"/>
    </source>
</evidence>
<dbReference type="OrthoDB" id="3927857at2759"/>
<proteinExistence type="predicted"/>
<dbReference type="InParanoid" id="A0A0C3GCP9"/>
<evidence type="ECO:0008006" key="4">
    <source>
        <dbReference type="Google" id="ProtNLM"/>
    </source>
</evidence>
<dbReference type="Proteomes" id="UP000054321">
    <property type="component" value="Unassembled WGS sequence"/>
</dbReference>
<gene>
    <name evidence="2" type="ORF">OIDMADRAFT_35392</name>
</gene>
<dbReference type="HOGENOM" id="CLU_1635897_0_0_1"/>
<protein>
    <recommendedName>
        <fullName evidence="4">SnoaL-like domain-containing protein</fullName>
    </recommendedName>
</protein>
<sequence>MRSSLIVTTPALLGTALAQVCNSQVLSDCTLANWMADAVSKFQPTHPGWDTYYDQFFSTNLVATFNSTHYNFTTFKALYGEVYQLVSAEFKDFQINITNAVGVPDPGTKGGRVYALGIEGGHLKSTGALVLATDGTFAQINDVGSGVLQIVEMRESNNFPTA</sequence>
<evidence type="ECO:0000256" key="1">
    <source>
        <dbReference type="SAM" id="SignalP"/>
    </source>
</evidence>
<accession>A0A0C3GCP9</accession>
<reference evidence="3" key="2">
    <citation type="submission" date="2015-01" db="EMBL/GenBank/DDBJ databases">
        <title>Evolutionary Origins and Diversification of the Mycorrhizal Mutualists.</title>
        <authorList>
            <consortium name="DOE Joint Genome Institute"/>
            <consortium name="Mycorrhizal Genomics Consortium"/>
            <person name="Kohler A."/>
            <person name="Kuo A."/>
            <person name="Nagy L.G."/>
            <person name="Floudas D."/>
            <person name="Copeland A."/>
            <person name="Barry K.W."/>
            <person name="Cichocki N."/>
            <person name="Veneault-Fourrey C."/>
            <person name="LaButti K."/>
            <person name="Lindquist E.A."/>
            <person name="Lipzen A."/>
            <person name="Lundell T."/>
            <person name="Morin E."/>
            <person name="Murat C."/>
            <person name="Riley R."/>
            <person name="Ohm R."/>
            <person name="Sun H."/>
            <person name="Tunlid A."/>
            <person name="Henrissat B."/>
            <person name="Grigoriev I.V."/>
            <person name="Hibbett D.S."/>
            <person name="Martin F."/>
        </authorList>
    </citation>
    <scope>NUCLEOTIDE SEQUENCE [LARGE SCALE GENOMIC DNA]</scope>
    <source>
        <strain evidence="3">Zn</strain>
    </source>
</reference>
<name>A0A0C3GCP9_OIDMZ</name>
<evidence type="ECO:0000313" key="2">
    <source>
        <dbReference type="EMBL" id="KIM93940.1"/>
    </source>
</evidence>
<keyword evidence="3" id="KW-1185">Reference proteome</keyword>
<reference evidence="2 3" key="1">
    <citation type="submission" date="2014-04" db="EMBL/GenBank/DDBJ databases">
        <authorList>
            <consortium name="DOE Joint Genome Institute"/>
            <person name="Kuo A."/>
            <person name="Martino E."/>
            <person name="Perotto S."/>
            <person name="Kohler A."/>
            <person name="Nagy L.G."/>
            <person name="Floudas D."/>
            <person name="Copeland A."/>
            <person name="Barry K.W."/>
            <person name="Cichocki N."/>
            <person name="Veneault-Fourrey C."/>
            <person name="LaButti K."/>
            <person name="Lindquist E.A."/>
            <person name="Lipzen A."/>
            <person name="Lundell T."/>
            <person name="Morin E."/>
            <person name="Murat C."/>
            <person name="Sun H."/>
            <person name="Tunlid A."/>
            <person name="Henrissat B."/>
            <person name="Grigoriev I.V."/>
            <person name="Hibbett D.S."/>
            <person name="Martin F."/>
            <person name="Nordberg H.P."/>
            <person name="Cantor M.N."/>
            <person name="Hua S.X."/>
        </authorList>
    </citation>
    <scope>NUCLEOTIDE SEQUENCE [LARGE SCALE GENOMIC DNA]</scope>
    <source>
        <strain evidence="2 3">Zn</strain>
    </source>
</reference>
<dbReference type="EMBL" id="KN832892">
    <property type="protein sequence ID" value="KIM93940.1"/>
    <property type="molecule type" value="Genomic_DNA"/>
</dbReference>
<organism evidence="2 3">
    <name type="scientific">Oidiodendron maius (strain Zn)</name>
    <dbReference type="NCBI Taxonomy" id="913774"/>
    <lineage>
        <taxon>Eukaryota</taxon>
        <taxon>Fungi</taxon>
        <taxon>Dikarya</taxon>
        <taxon>Ascomycota</taxon>
        <taxon>Pezizomycotina</taxon>
        <taxon>Leotiomycetes</taxon>
        <taxon>Leotiomycetes incertae sedis</taxon>
        <taxon>Myxotrichaceae</taxon>
        <taxon>Oidiodendron</taxon>
    </lineage>
</organism>
<feature type="signal peptide" evidence="1">
    <location>
        <begin position="1"/>
        <end position="18"/>
    </location>
</feature>